<dbReference type="Pfam" id="PF00593">
    <property type="entry name" value="TonB_dep_Rec_b-barrel"/>
    <property type="match status" value="1"/>
</dbReference>
<dbReference type="SUPFAM" id="SSF56935">
    <property type="entry name" value="Porins"/>
    <property type="match status" value="1"/>
</dbReference>
<proteinExistence type="inferred from homology"/>
<dbReference type="PANTHER" id="PTHR32552:SF68">
    <property type="entry name" value="FERRICHROME OUTER MEMBRANE TRANSPORTER_PHAGE RECEPTOR"/>
    <property type="match status" value="1"/>
</dbReference>
<dbReference type="InterPro" id="IPR012910">
    <property type="entry name" value="Plug_dom"/>
</dbReference>
<protein>
    <recommendedName>
        <fullName evidence="18">TonB-dependent receptor</fullName>
    </recommendedName>
</protein>
<evidence type="ECO:0000256" key="3">
    <source>
        <dbReference type="ARBA" id="ARBA00022452"/>
    </source>
</evidence>
<keyword evidence="3 12" id="KW-1134">Transmembrane beta strand</keyword>
<evidence type="ECO:0000256" key="12">
    <source>
        <dbReference type="PROSITE-ProRule" id="PRU01360"/>
    </source>
</evidence>
<gene>
    <name evidence="16" type="ORF">GCM10022395_25300</name>
</gene>
<evidence type="ECO:0000256" key="5">
    <source>
        <dbReference type="ARBA" id="ARBA00022692"/>
    </source>
</evidence>
<reference evidence="17" key="1">
    <citation type="journal article" date="2019" name="Int. J. Syst. Evol. Microbiol.">
        <title>The Global Catalogue of Microorganisms (GCM) 10K type strain sequencing project: providing services to taxonomists for standard genome sequencing and annotation.</title>
        <authorList>
            <consortium name="The Broad Institute Genomics Platform"/>
            <consortium name="The Broad Institute Genome Sequencing Center for Infectious Disease"/>
            <person name="Wu L."/>
            <person name="Ma J."/>
        </authorList>
    </citation>
    <scope>NUCLEOTIDE SEQUENCE [LARGE SCALE GENOMIC DNA]</scope>
    <source>
        <strain evidence="17">JCM 17111</strain>
    </source>
</reference>
<evidence type="ECO:0000256" key="2">
    <source>
        <dbReference type="ARBA" id="ARBA00022448"/>
    </source>
</evidence>
<evidence type="ECO:0000256" key="4">
    <source>
        <dbReference type="ARBA" id="ARBA00022496"/>
    </source>
</evidence>
<evidence type="ECO:0000256" key="6">
    <source>
        <dbReference type="ARBA" id="ARBA00022729"/>
    </source>
</evidence>
<feature type="domain" description="TonB-dependent receptor plug" evidence="15">
    <location>
        <begin position="113"/>
        <end position="218"/>
    </location>
</feature>
<evidence type="ECO:0000256" key="10">
    <source>
        <dbReference type="ARBA" id="ARBA00023136"/>
    </source>
</evidence>
<name>A0ABP6Y0Z5_9FLAO</name>
<dbReference type="InterPro" id="IPR000531">
    <property type="entry name" value="Beta-barrel_TonB"/>
</dbReference>
<keyword evidence="9 13" id="KW-0798">TonB box</keyword>
<dbReference type="Pfam" id="PF07715">
    <property type="entry name" value="Plug"/>
    <property type="match status" value="1"/>
</dbReference>
<keyword evidence="11 12" id="KW-0998">Cell outer membrane</keyword>
<keyword evidence="2 12" id="KW-0813">Transport</keyword>
<evidence type="ECO:0000256" key="7">
    <source>
        <dbReference type="ARBA" id="ARBA00023004"/>
    </source>
</evidence>
<dbReference type="PANTHER" id="PTHR32552">
    <property type="entry name" value="FERRICHROME IRON RECEPTOR-RELATED"/>
    <property type="match status" value="1"/>
</dbReference>
<dbReference type="PROSITE" id="PS52016">
    <property type="entry name" value="TONB_DEPENDENT_REC_3"/>
    <property type="match status" value="1"/>
</dbReference>
<organism evidence="16 17">
    <name type="scientific">Snuella lapsa</name>
    <dbReference type="NCBI Taxonomy" id="870481"/>
    <lineage>
        <taxon>Bacteria</taxon>
        <taxon>Pseudomonadati</taxon>
        <taxon>Bacteroidota</taxon>
        <taxon>Flavobacteriia</taxon>
        <taxon>Flavobacteriales</taxon>
        <taxon>Flavobacteriaceae</taxon>
        <taxon>Snuella</taxon>
    </lineage>
</organism>
<sequence length="764" mass="86379">MHFIIDKLSFLFICIAFSCFGQSKIEGKVLDGDSGFPIPHASITNLSDNSVVFTNAEGMFQLVKTGTYLFEKEGYTKKELNITDIRYQIIQLSILPSYLSEVIISTNQLPKTLKKVSATISIISNQDILKNNNINIASALNKTPGIFMQSGALNTNRITIRGIGSRNLFGTAKIKAYFKDIPLTTGTGETNIEDFELGSIAQIQIQKGASTLYGSGLGGSINIIPQNAYFNQSNINSQFTIGSFGLAKEMVNINHGTSKTSFRAIYSHTHSNGYRENNNYNKQTITLNSNHYFNKKSDLSFLGSYIDLKAFIPSSIDETSFINNPQSAAYTWKQSKGYEDTQRGLFGGTWNYQLNKDLKIITSIFTSFRKAYEPRPFNILAENTIALGFRFRFLGNNKLFKKPLNWTLGSELFKDNHKSGTFENLYNDFPEGTGSVKGNRLSDYKEKRQYCNIFLETNYELSKKTSLSAGVNYNKTSYNLNDRFPPSETNPDQSGTFKFKNIWSPKFGVIHQLSKHISFYTNINHGFSPISLNETLLPDGQINTQLKPETGWNFELGSRGQLLNNRLFYNVAVYRLDVKNLLVARRTNQDEYIGANAGHTQHDGIELDINYKLIDNKVLFVKVFMTYTRNNFNFKNFIDDTNDYSGNKLTGIPSNILNLGMDTKLNTYFYGTINFQHVGSMPITDNNSVFTKKYNLANFKISYTKPINKTLKLNAFFGINNLFNTNYASQVLINAQGFGGSAPRYYYPGNPRNYYTGININYIF</sequence>
<evidence type="ECO:0000256" key="1">
    <source>
        <dbReference type="ARBA" id="ARBA00004571"/>
    </source>
</evidence>
<keyword evidence="17" id="KW-1185">Reference proteome</keyword>
<keyword evidence="4" id="KW-0410">Iron transport</keyword>
<evidence type="ECO:0000313" key="16">
    <source>
        <dbReference type="EMBL" id="GAA3575226.1"/>
    </source>
</evidence>
<dbReference type="Gene3D" id="2.170.130.10">
    <property type="entry name" value="TonB-dependent receptor, plug domain"/>
    <property type="match status" value="1"/>
</dbReference>
<keyword evidence="6" id="KW-0732">Signal</keyword>
<keyword evidence="7" id="KW-0408">Iron</keyword>
<keyword evidence="10 12" id="KW-0472">Membrane</keyword>
<evidence type="ECO:0000259" key="14">
    <source>
        <dbReference type="Pfam" id="PF00593"/>
    </source>
</evidence>
<dbReference type="SUPFAM" id="SSF49464">
    <property type="entry name" value="Carboxypeptidase regulatory domain-like"/>
    <property type="match status" value="1"/>
</dbReference>
<comment type="subcellular location">
    <subcellularLocation>
        <location evidence="1 12">Cell outer membrane</location>
        <topology evidence="1 12">Multi-pass membrane protein</topology>
    </subcellularLocation>
</comment>
<keyword evidence="8" id="KW-0406">Ion transport</keyword>
<dbReference type="Gene3D" id="2.40.170.20">
    <property type="entry name" value="TonB-dependent receptor, beta-barrel domain"/>
    <property type="match status" value="1"/>
</dbReference>
<comment type="caution">
    <text evidence="16">The sequence shown here is derived from an EMBL/GenBank/DDBJ whole genome shotgun (WGS) entry which is preliminary data.</text>
</comment>
<evidence type="ECO:0000256" key="9">
    <source>
        <dbReference type="ARBA" id="ARBA00023077"/>
    </source>
</evidence>
<comment type="similarity">
    <text evidence="12 13">Belongs to the TonB-dependent receptor family.</text>
</comment>
<dbReference type="PROSITE" id="PS51257">
    <property type="entry name" value="PROKAR_LIPOPROTEIN"/>
    <property type="match status" value="1"/>
</dbReference>
<evidence type="ECO:0000259" key="15">
    <source>
        <dbReference type="Pfam" id="PF07715"/>
    </source>
</evidence>
<dbReference type="RefSeq" id="WP_345006635.1">
    <property type="nucleotide sequence ID" value="NZ_BAABCY010000069.1"/>
</dbReference>
<evidence type="ECO:0008006" key="18">
    <source>
        <dbReference type="Google" id="ProtNLM"/>
    </source>
</evidence>
<evidence type="ECO:0000256" key="11">
    <source>
        <dbReference type="ARBA" id="ARBA00023237"/>
    </source>
</evidence>
<dbReference type="InterPro" id="IPR008969">
    <property type="entry name" value="CarboxyPept-like_regulatory"/>
</dbReference>
<evidence type="ECO:0000256" key="13">
    <source>
        <dbReference type="RuleBase" id="RU003357"/>
    </source>
</evidence>
<evidence type="ECO:0000256" key="8">
    <source>
        <dbReference type="ARBA" id="ARBA00023065"/>
    </source>
</evidence>
<accession>A0ABP6Y0Z5</accession>
<keyword evidence="5 12" id="KW-0812">Transmembrane</keyword>
<dbReference type="EMBL" id="BAABCY010000069">
    <property type="protein sequence ID" value="GAA3575226.1"/>
    <property type="molecule type" value="Genomic_DNA"/>
</dbReference>
<dbReference type="InterPro" id="IPR036942">
    <property type="entry name" value="Beta-barrel_TonB_sf"/>
</dbReference>
<evidence type="ECO:0000313" key="17">
    <source>
        <dbReference type="Proteomes" id="UP001500954"/>
    </source>
</evidence>
<dbReference type="InterPro" id="IPR039426">
    <property type="entry name" value="TonB-dep_rcpt-like"/>
</dbReference>
<dbReference type="InterPro" id="IPR037066">
    <property type="entry name" value="Plug_dom_sf"/>
</dbReference>
<feature type="domain" description="TonB-dependent receptor-like beta-barrel" evidence="14">
    <location>
        <begin position="282"/>
        <end position="722"/>
    </location>
</feature>
<dbReference type="Proteomes" id="UP001500954">
    <property type="component" value="Unassembled WGS sequence"/>
</dbReference>